<dbReference type="Proteomes" id="UP000198211">
    <property type="component" value="Unassembled WGS sequence"/>
</dbReference>
<evidence type="ECO:0000313" key="3">
    <source>
        <dbReference type="Proteomes" id="UP000198211"/>
    </source>
</evidence>
<dbReference type="AlphaFoldDB" id="A0A225W582"/>
<gene>
    <name evidence="2" type="ORF">PHMEG_00014079</name>
</gene>
<feature type="region of interest" description="Disordered" evidence="1">
    <location>
        <begin position="1"/>
        <end position="73"/>
    </location>
</feature>
<protein>
    <submittedName>
        <fullName evidence="2">Uncharacterized protein</fullName>
    </submittedName>
</protein>
<organism evidence="2 3">
    <name type="scientific">Phytophthora megakarya</name>
    <dbReference type="NCBI Taxonomy" id="4795"/>
    <lineage>
        <taxon>Eukaryota</taxon>
        <taxon>Sar</taxon>
        <taxon>Stramenopiles</taxon>
        <taxon>Oomycota</taxon>
        <taxon>Peronosporomycetes</taxon>
        <taxon>Peronosporales</taxon>
        <taxon>Peronosporaceae</taxon>
        <taxon>Phytophthora</taxon>
    </lineage>
</organism>
<accession>A0A225W582</accession>
<feature type="compositionally biased region" description="Basic and acidic residues" evidence="1">
    <location>
        <begin position="36"/>
        <end position="56"/>
    </location>
</feature>
<comment type="caution">
    <text evidence="2">The sequence shown here is derived from an EMBL/GenBank/DDBJ whole genome shotgun (WGS) entry which is preliminary data.</text>
</comment>
<dbReference type="EMBL" id="NBNE01001771">
    <property type="protein sequence ID" value="OWZ12715.1"/>
    <property type="molecule type" value="Genomic_DNA"/>
</dbReference>
<evidence type="ECO:0000313" key="2">
    <source>
        <dbReference type="EMBL" id="OWZ12715.1"/>
    </source>
</evidence>
<evidence type="ECO:0000256" key="1">
    <source>
        <dbReference type="SAM" id="MobiDB-lite"/>
    </source>
</evidence>
<keyword evidence="3" id="KW-1185">Reference proteome</keyword>
<sequence length="73" mass="8349">MHDSHMVTPRSASRQDRGRRTRPRGRLAIPIRGRLQRPDRRYDLNEDSSDDGKDIFDVDNLEGDLTEGVGTTN</sequence>
<name>A0A225W582_9STRA</name>
<reference evidence="3" key="1">
    <citation type="submission" date="2017-03" db="EMBL/GenBank/DDBJ databases">
        <title>Phytopthora megakarya and P. palmivora, two closely related causual agents of cacao black pod achieved similar genome size and gene model numbers by different mechanisms.</title>
        <authorList>
            <person name="Ali S."/>
            <person name="Shao J."/>
            <person name="Larry D.J."/>
            <person name="Kronmiller B."/>
            <person name="Shen D."/>
            <person name="Strem M.D."/>
            <person name="Melnick R.L."/>
            <person name="Guiltinan M.J."/>
            <person name="Tyler B.M."/>
            <person name="Meinhardt L.W."/>
            <person name="Bailey B.A."/>
        </authorList>
    </citation>
    <scope>NUCLEOTIDE SEQUENCE [LARGE SCALE GENOMIC DNA]</scope>
    <source>
        <strain evidence="3">zdho120</strain>
    </source>
</reference>
<dbReference type="OrthoDB" id="145559at2759"/>
<proteinExistence type="predicted"/>